<comment type="caution">
    <text evidence="9">The sequence shown here is derived from an EMBL/GenBank/DDBJ whole genome shotgun (WGS) entry which is preliminary data.</text>
</comment>
<evidence type="ECO:0000256" key="7">
    <source>
        <dbReference type="SAM" id="Phobius"/>
    </source>
</evidence>
<keyword evidence="10" id="KW-1185">Reference proteome</keyword>
<evidence type="ECO:0000256" key="4">
    <source>
        <dbReference type="ARBA" id="ARBA00022801"/>
    </source>
</evidence>
<dbReference type="FunFam" id="1.20.1540.10:FF:000027">
    <property type="entry name" value="Rhomboid family intramembrane serine protease"/>
    <property type="match status" value="1"/>
</dbReference>
<feature type="transmembrane region" description="Helical" evidence="7">
    <location>
        <begin position="132"/>
        <end position="150"/>
    </location>
</feature>
<dbReference type="GO" id="GO:0004252">
    <property type="term" value="F:serine-type endopeptidase activity"/>
    <property type="evidence" value="ECO:0007669"/>
    <property type="project" value="InterPro"/>
</dbReference>
<evidence type="ECO:0000256" key="5">
    <source>
        <dbReference type="ARBA" id="ARBA00022989"/>
    </source>
</evidence>
<evidence type="ECO:0000259" key="8">
    <source>
        <dbReference type="Pfam" id="PF01694"/>
    </source>
</evidence>
<evidence type="ECO:0000256" key="2">
    <source>
        <dbReference type="ARBA" id="ARBA00009045"/>
    </source>
</evidence>
<comment type="similarity">
    <text evidence="2">Belongs to the peptidase S54 family.</text>
</comment>
<dbReference type="RefSeq" id="WP_057649246.1">
    <property type="nucleotide sequence ID" value="NZ_LLXU01000131.1"/>
</dbReference>
<keyword evidence="5 7" id="KW-1133">Transmembrane helix</keyword>
<dbReference type="GO" id="GO:0016020">
    <property type="term" value="C:membrane"/>
    <property type="evidence" value="ECO:0007669"/>
    <property type="project" value="UniProtKB-SubCell"/>
</dbReference>
<dbReference type="STRING" id="676599.ARC20_02190"/>
<dbReference type="Proteomes" id="UP000051802">
    <property type="component" value="Unassembled WGS sequence"/>
</dbReference>
<reference evidence="9 10" key="1">
    <citation type="submission" date="2015-10" db="EMBL/GenBank/DDBJ databases">
        <title>Genome sequencing and analysis of members of genus Stenotrophomonas.</title>
        <authorList>
            <person name="Patil P.P."/>
            <person name="Midha S."/>
            <person name="Patil P.B."/>
        </authorList>
    </citation>
    <scope>NUCLEOTIDE SEQUENCE [LARGE SCALE GENOMIC DNA]</scope>
    <source>
        <strain evidence="9 10">JCM 16536</strain>
    </source>
</reference>
<sequence>MFISLPSRKKPSHRWAVPLLFAVIWAAFLWSISRPEEARAGLWLDWGALSRGRPAISDWWAAFEDGSVLRLFTALFLHADWSHLLGNLVFLLIFGLPAERILGPWRLLLLFLLGGAAANLAAIYTLGRPDQVIIGASGAVSALIGSYLALFPGAKLGVVLPLGLFLEFIRVPAPLLIGVWALLQVVFAHIGPAFGMVAWSAHIAGFLFGVGYGLYVRAAIARRLRKRHGF</sequence>
<gene>
    <name evidence="9" type="ORF">ARC20_02190</name>
</gene>
<proteinExistence type="inferred from homology"/>
<evidence type="ECO:0000313" key="10">
    <source>
        <dbReference type="Proteomes" id="UP000051802"/>
    </source>
</evidence>
<keyword evidence="3 7" id="KW-0812">Transmembrane</keyword>
<evidence type="ECO:0000256" key="1">
    <source>
        <dbReference type="ARBA" id="ARBA00004141"/>
    </source>
</evidence>
<evidence type="ECO:0000256" key="3">
    <source>
        <dbReference type="ARBA" id="ARBA00022692"/>
    </source>
</evidence>
<comment type="subcellular location">
    <subcellularLocation>
        <location evidence="1">Membrane</location>
        <topology evidence="1">Multi-pass membrane protein</topology>
    </subcellularLocation>
</comment>
<feature type="transmembrane region" description="Helical" evidence="7">
    <location>
        <begin position="171"/>
        <end position="190"/>
    </location>
</feature>
<organism evidence="9 10">
    <name type="scientific">Stenotrophomonas panacihumi</name>
    <dbReference type="NCBI Taxonomy" id="676599"/>
    <lineage>
        <taxon>Bacteria</taxon>
        <taxon>Pseudomonadati</taxon>
        <taxon>Pseudomonadota</taxon>
        <taxon>Gammaproteobacteria</taxon>
        <taxon>Lysobacterales</taxon>
        <taxon>Lysobacteraceae</taxon>
        <taxon>Stenotrophomonas</taxon>
    </lineage>
</organism>
<evidence type="ECO:0000256" key="6">
    <source>
        <dbReference type="ARBA" id="ARBA00023136"/>
    </source>
</evidence>
<dbReference type="SUPFAM" id="SSF144091">
    <property type="entry name" value="Rhomboid-like"/>
    <property type="match status" value="1"/>
</dbReference>
<dbReference type="Pfam" id="PF01694">
    <property type="entry name" value="Rhomboid"/>
    <property type="match status" value="1"/>
</dbReference>
<dbReference type="PANTHER" id="PTHR43731">
    <property type="entry name" value="RHOMBOID PROTEASE"/>
    <property type="match status" value="1"/>
</dbReference>
<dbReference type="InterPro" id="IPR022764">
    <property type="entry name" value="Peptidase_S54_rhomboid_dom"/>
</dbReference>
<dbReference type="EMBL" id="LLXU01000131">
    <property type="protein sequence ID" value="KRG37723.1"/>
    <property type="molecule type" value="Genomic_DNA"/>
</dbReference>
<name>A0A0Q9ZXT1_9GAMM</name>
<feature type="transmembrane region" description="Helical" evidence="7">
    <location>
        <begin position="75"/>
        <end position="95"/>
    </location>
</feature>
<protein>
    <recommendedName>
        <fullName evidence="8">Peptidase S54 rhomboid domain-containing protein</fullName>
    </recommendedName>
</protein>
<feature type="domain" description="Peptidase S54 rhomboid" evidence="8">
    <location>
        <begin position="66"/>
        <end position="217"/>
    </location>
</feature>
<keyword evidence="4" id="KW-0378">Hydrolase</keyword>
<feature type="transmembrane region" description="Helical" evidence="7">
    <location>
        <begin position="107"/>
        <end position="126"/>
    </location>
</feature>
<dbReference type="InterPro" id="IPR050925">
    <property type="entry name" value="Rhomboid_protease_S54"/>
</dbReference>
<feature type="transmembrane region" description="Helical" evidence="7">
    <location>
        <begin position="196"/>
        <end position="216"/>
    </location>
</feature>
<dbReference type="InterPro" id="IPR035952">
    <property type="entry name" value="Rhomboid-like_sf"/>
</dbReference>
<dbReference type="AlphaFoldDB" id="A0A0Q9ZXT1"/>
<evidence type="ECO:0000313" key="9">
    <source>
        <dbReference type="EMBL" id="KRG37723.1"/>
    </source>
</evidence>
<accession>A0A0Q9ZXT1</accession>
<dbReference type="Gene3D" id="1.20.1540.10">
    <property type="entry name" value="Rhomboid-like"/>
    <property type="match status" value="1"/>
</dbReference>
<keyword evidence="6 7" id="KW-0472">Membrane</keyword>
<dbReference type="OrthoDB" id="9813074at2"/>
<dbReference type="PANTHER" id="PTHR43731:SF14">
    <property type="entry name" value="PRESENILIN-ASSOCIATED RHOMBOID-LIKE PROTEIN, MITOCHONDRIAL"/>
    <property type="match status" value="1"/>
</dbReference>